<accession>A0A8J2LQB4</accession>
<dbReference type="OrthoDB" id="8293317at2759"/>
<reference evidence="2" key="1">
    <citation type="submission" date="2021-06" db="EMBL/GenBank/DDBJ databases">
        <authorList>
            <person name="Hodson N. C."/>
            <person name="Mongue J. A."/>
            <person name="Jaron S. K."/>
        </authorList>
    </citation>
    <scope>NUCLEOTIDE SEQUENCE</scope>
</reference>
<protein>
    <submittedName>
        <fullName evidence="2">Uncharacterized protein</fullName>
    </submittedName>
</protein>
<proteinExistence type="predicted"/>
<evidence type="ECO:0000256" key="1">
    <source>
        <dbReference type="SAM" id="Coils"/>
    </source>
</evidence>
<name>A0A8J2LQB4_9HEXA</name>
<sequence length="120" mass="14280">MFLEKLLDKFKHREININFKLPEGSADITAVQLEDMKQKIDVLRCEVASFQNENEKDESVYRRLQETCVKFSIQLHRINVIGRDKERAERKKMLIEVDRLSTELVQIHEQHKNTKRSLIS</sequence>
<gene>
    <name evidence="2" type="ORF">AFUS01_LOCUS44876</name>
</gene>
<dbReference type="EMBL" id="CAJVCH010570647">
    <property type="protein sequence ID" value="CAG7835511.1"/>
    <property type="molecule type" value="Genomic_DNA"/>
</dbReference>
<dbReference type="Proteomes" id="UP000708208">
    <property type="component" value="Unassembled WGS sequence"/>
</dbReference>
<comment type="caution">
    <text evidence="2">The sequence shown here is derived from an EMBL/GenBank/DDBJ whole genome shotgun (WGS) entry which is preliminary data.</text>
</comment>
<keyword evidence="1" id="KW-0175">Coiled coil</keyword>
<evidence type="ECO:0000313" key="3">
    <source>
        <dbReference type="Proteomes" id="UP000708208"/>
    </source>
</evidence>
<dbReference type="AlphaFoldDB" id="A0A8J2LQB4"/>
<organism evidence="2 3">
    <name type="scientific">Allacma fusca</name>
    <dbReference type="NCBI Taxonomy" id="39272"/>
    <lineage>
        <taxon>Eukaryota</taxon>
        <taxon>Metazoa</taxon>
        <taxon>Ecdysozoa</taxon>
        <taxon>Arthropoda</taxon>
        <taxon>Hexapoda</taxon>
        <taxon>Collembola</taxon>
        <taxon>Symphypleona</taxon>
        <taxon>Sminthuridae</taxon>
        <taxon>Allacma</taxon>
    </lineage>
</organism>
<evidence type="ECO:0000313" key="2">
    <source>
        <dbReference type="EMBL" id="CAG7835511.1"/>
    </source>
</evidence>
<keyword evidence="3" id="KW-1185">Reference proteome</keyword>
<feature type="coiled-coil region" evidence="1">
    <location>
        <begin position="33"/>
        <end position="103"/>
    </location>
</feature>